<sequence length="78" mass="9147">MRSTLVPVLDLMMSRAHWFRKTYWSSVWTMRGLCMRRSWTTPYTSTMLSCSIWKINRSMAMKVPVRPTPALQCTTVGE</sequence>
<dbReference type="EMBL" id="GBXM01062696">
    <property type="protein sequence ID" value="JAH45881.1"/>
    <property type="molecule type" value="Transcribed_RNA"/>
</dbReference>
<proteinExistence type="predicted"/>
<name>A0A0E9S829_ANGAN</name>
<dbReference type="EMBL" id="GBXM01071166">
    <property type="protein sequence ID" value="JAH37411.1"/>
    <property type="molecule type" value="Transcribed_RNA"/>
</dbReference>
<accession>A0A0E9S829</accession>
<reference evidence="1" key="2">
    <citation type="journal article" date="2015" name="Fish Shellfish Immunol.">
        <title>Early steps in the European eel (Anguilla anguilla)-Vibrio vulnificus interaction in the gills: Role of the RtxA13 toxin.</title>
        <authorList>
            <person name="Callol A."/>
            <person name="Pajuelo D."/>
            <person name="Ebbesson L."/>
            <person name="Teles M."/>
            <person name="MacKenzie S."/>
            <person name="Amaro C."/>
        </authorList>
    </citation>
    <scope>NUCLEOTIDE SEQUENCE</scope>
</reference>
<organism evidence="1">
    <name type="scientific">Anguilla anguilla</name>
    <name type="common">European freshwater eel</name>
    <name type="synonym">Muraena anguilla</name>
    <dbReference type="NCBI Taxonomy" id="7936"/>
    <lineage>
        <taxon>Eukaryota</taxon>
        <taxon>Metazoa</taxon>
        <taxon>Chordata</taxon>
        <taxon>Craniata</taxon>
        <taxon>Vertebrata</taxon>
        <taxon>Euteleostomi</taxon>
        <taxon>Actinopterygii</taxon>
        <taxon>Neopterygii</taxon>
        <taxon>Teleostei</taxon>
        <taxon>Anguilliformes</taxon>
        <taxon>Anguillidae</taxon>
        <taxon>Anguilla</taxon>
    </lineage>
</organism>
<dbReference type="AlphaFoldDB" id="A0A0E9S829"/>
<protein>
    <submittedName>
        <fullName evidence="1">Uncharacterized protein</fullName>
    </submittedName>
</protein>
<reference evidence="1" key="1">
    <citation type="submission" date="2014-11" db="EMBL/GenBank/DDBJ databases">
        <authorList>
            <person name="Amaro Gonzalez C."/>
        </authorList>
    </citation>
    <scope>NUCLEOTIDE SEQUENCE</scope>
</reference>
<evidence type="ECO:0000313" key="1">
    <source>
        <dbReference type="EMBL" id="JAH37411.1"/>
    </source>
</evidence>